<sequence>MTYKRGGEMGTTFARWGRWPSRQRRGFRGRVGGEDGVAQAGTAGGATDLGAFPAAEGGSADGGGLPSGGGVGLVF</sequence>
<reference evidence="2" key="1">
    <citation type="submission" date="2014-09" db="EMBL/GenBank/DDBJ databases">
        <authorList>
            <person name="Magalhaes I.L.F."/>
            <person name="Oliveira U."/>
            <person name="Santos F.R."/>
            <person name="Vidigal T.H.D.A."/>
            <person name="Brescovit A.D."/>
            <person name="Santos A.J."/>
        </authorList>
    </citation>
    <scope>NUCLEOTIDE SEQUENCE</scope>
    <source>
        <tissue evidence="2">Shoot tissue taken approximately 20 cm above the soil surface</tissue>
    </source>
</reference>
<dbReference type="EMBL" id="GBRH01188900">
    <property type="protein sequence ID" value="JAE08996.1"/>
    <property type="molecule type" value="Transcribed_RNA"/>
</dbReference>
<accession>A0A0A9FFT1</accession>
<feature type="region of interest" description="Disordered" evidence="1">
    <location>
        <begin position="1"/>
        <end position="75"/>
    </location>
</feature>
<reference evidence="2" key="2">
    <citation type="journal article" date="2015" name="Data Brief">
        <title>Shoot transcriptome of the giant reed, Arundo donax.</title>
        <authorList>
            <person name="Barrero R.A."/>
            <person name="Guerrero F.D."/>
            <person name="Moolhuijzen P."/>
            <person name="Goolsby J.A."/>
            <person name="Tidwell J."/>
            <person name="Bellgard S.E."/>
            <person name="Bellgard M.I."/>
        </authorList>
    </citation>
    <scope>NUCLEOTIDE SEQUENCE</scope>
    <source>
        <tissue evidence="2">Shoot tissue taken approximately 20 cm above the soil surface</tissue>
    </source>
</reference>
<proteinExistence type="predicted"/>
<evidence type="ECO:0000313" key="2">
    <source>
        <dbReference type="EMBL" id="JAE08996.1"/>
    </source>
</evidence>
<evidence type="ECO:0000256" key="1">
    <source>
        <dbReference type="SAM" id="MobiDB-lite"/>
    </source>
</evidence>
<protein>
    <submittedName>
        <fullName evidence="2">Uncharacterized protein</fullName>
    </submittedName>
</protein>
<feature type="compositionally biased region" description="Low complexity" evidence="1">
    <location>
        <begin position="36"/>
        <end position="58"/>
    </location>
</feature>
<dbReference type="AlphaFoldDB" id="A0A0A9FFT1"/>
<name>A0A0A9FFT1_ARUDO</name>
<organism evidence="2">
    <name type="scientific">Arundo donax</name>
    <name type="common">Giant reed</name>
    <name type="synonym">Donax arundinaceus</name>
    <dbReference type="NCBI Taxonomy" id="35708"/>
    <lineage>
        <taxon>Eukaryota</taxon>
        <taxon>Viridiplantae</taxon>
        <taxon>Streptophyta</taxon>
        <taxon>Embryophyta</taxon>
        <taxon>Tracheophyta</taxon>
        <taxon>Spermatophyta</taxon>
        <taxon>Magnoliopsida</taxon>
        <taxon>Liliopsida</taxon>
        <taxon>Poales</taxon>
        <taxon>Poaceae</taxon>
        <taxon>PACMAD clade</taxon>
        <taxon>Arundinoideae</taxon>
        <taxon>Arundineae</taxon>
        <taxon>Arundo</taxon>
    </lineage>
</organism>
<feature type="compositionally biased region" description="Gly residues" evidence="1">
    <location>
        <begin position="59"/>
        <end position="75"/>
    </location>
</feature>